<comment type="catalytic activity">
    <reaction evidence="1">
        <text>ATP + protein L-histidine = ADP + protein N-phospho-L-histidine.</text>
        <dbReference type="EC" id="2.7.13.3"/>
    </reaction>
</comment>
<dbReference type="Pfam" id="PF00512">
    <property type="entry name" value="HisKA"/>
    <property type="match status" value="1"/>
</dbReference>
<dbReference type="InterPro" id="IPR004358">
    <property type="entry name" value="Sig_transdc_His_kin-like_C"/>
</dbReference>
<dbReference type="SMART" id="SM00387">
    <property type="entry name" value="HATPase_c"/>
    <property type="match status" value="1"/>
</dbReference>
<organism evidence="9 10">
    <name type="scientific">Arenivirga flava</name>
    <dbReference type="NCBI Taxonomy" id="1930060"/>
    <lineage>
        <taxon>Bacteria</taxon>
        <taxon>Bacillati</taxon>
        <taxon>Actinomycetota</taxon>
        <taxon>Actinomycetes</taxon>
        <taxon>Micrococcales</taxon>
        <taxon>Microbacteriaceae</taxon>
        <taxon>Arenivirga</taxon>
    </lineage>
</organism>
<evidence type="ECO:0000256" key="5">
    <source>
        <dbReference type="ARBA" id="ARBA00022777"/>
    </source>
</evidence>
<evidence type="ECO:0000259" key="8">
    <source>
        <dbReference type="PROSITE" id="PS50109"/>
    </source>
</evidence>
<dbReference type="EC" id="2.7.13.3" evidence="3"/>
<accession>A0AA37UHR0</accession>
<keyword evidence="5 9" id="KW-0808">Transferase</keyword>
<dbReference type="Pfam" id="PF02518">
    <property type="entry name" value="HATPase_c"/>
    <property type="match status" value="1"/>
</dbReference>
<dbReference type="InterPro" id="IPR013656">
    <property type="entry name" value="PAS_4"/>
</dbReference>
<dbReference type="InterPro" id="IPR003594">
    <property type="entry name" value="HATPase_dom"/>
</dbReference>
<evidence type="ECO:0000256" key="3">
    <source>
        <dbReference type="ARBA" id="ARBA00012438"/>
    </source>
</evidence>
<dbReference type="Proteomes" id="UP001157160">
    <property type="component" value="Unassembled WGS sequence"/>
</dbReference>
<evidence type="ECO:0000256" key="4">
    <source>
        <dbReference type="ARBA" id="ARBA00022553"/>
    </source>
</evidence>
<feature type="transmembrane region" description="Helical" evidence="7">
    <location>
        <begin position="20"/>
        <end position="39"/>
    </location>
</feature>
<keyword evidence="4" id="KW-0597">Phosphoprotein</keyword>
<keyword evidence="7" id="KW-0812">Transmembrane</keyword>
<keyword evidence="10" id="KW-1185">Reference proteome</keyword>
<sequence>MQQRSRTGGAPTRLALLVRTQAPFTACVAVVTVATALIAPERLLHVQFLVGLALVAAAILLTLAVPWERLHPLWRLVLVDLNLTTVGLLLHVVGDVLNATYLLLSFPLLWLAFAFGRTGAVLALVGSVVVIWVPDAINGDVPTDARAVVELLTLTLLTVAVVSVVAAQAHRFKLSQLAVESAARDREEAVRDREQAVMEQERAGVILRTVADEVNVALAFLDEEHRVILDNRVSRELAHLAGFDPDTGALEHAYDADGFTPLPPERQPVVRVIGGETIRDVLYWVGPPGQQRATLNNGRPVIDEHGRYRGAVLVGHDVTELLEAVRSREASLATLSHELRTPLTAMIGHLELLEDSELPDGVRRPLRAMSRGAEQLQDLAERFLAASSTAPTPRPVSLSARDLVERAAEQLPDAPRVPLRVAVPTGTPVHADPVMLERVLVILLRNAVSYTTEGSIEVDAERREGGTTLIVRDTGMGVPADDLPRIFDRFHRGANVVRHEIRGTGLGLAVARGLVGAHGGTLTVASVEGVGTTVRASFPGPA</sequence>
<dbReference type="InterPro" id="IPR036097">
    <property type="entry name" value="HisK_dim/P_sf"/>
</dbReference>
<evidence type="ECO:0000256" key="6">
    <source>
        <dbReference type="ARBA" id="ARBA00023012"/>
    </source>
</evidence>
<dbReference type="PROSITE" id="PS50109">
    <property type="entry name" value="HIS_KIN"/>
    <property type="match status" value="1"/>
</dbReference>
<protein>
    <recommendedName>
        <fullName evidence="3">histidine kinase</fullName>
        <ecNumber evidence="3">2.7.13.3</ecNumber>
    </recommendedName>
</protein>
<dbReference type="InterPro" id="IPR036890">
    <property type="entry name" value="HATPase_C_sf"/>
</dbReference>
<dbReference type="GO" id="GO:0005886">
    <property type="term" value="C:plasma membrane"/>
    <property type="evidence" value="ECO:0007669"/>
    <property type="project" value="UniProtKB-SubCell"/>
</dbReference>
<dbReference type="GO" id="GO:0000155">
    <property type="term" value="F:phosphorelay sensor kinase activity"/>
    <property type="evidence" value="ECO:0007669"/>
    <property type="project" value="InterPro"/>
</dbReference>
<feature type="domain" description="Histidine kinase" evidence="8">
    <location>
        <begin position="334"/>
        <end position="542"/>
    </location>
</feature>
<feature type="transmembrane region" description="Helical" evidence="7">
    <location>
        <begin position="109"/>
        <end position="133"/>
    </location>
</feature>
<evidence type="ECO:0000313" key="9">
    <source>
        <dbReference type="EMBL" id="GMA29153.1"/>
    </source>
</evidence>
<feature type="transmembrane region" description="Helical" evidence="7">
    <location>
        <begin position="46"/>
        <end position="67"/>
    </location>
</feature>
<dbReference type="SUPFAM" id="SSF55874">
    <property type="entry name" value="ATPase domain of HSP90 chaperone/DNA topoisomerase II/histidine kinase"/>
    <property type="match status" value="1"/>
</dbReference>
<dbReference type="InterPro" id="IPR005467">
    <property type="entry name" value="His_kinase_dom"/>
</dbReference>
<keyword evidence="6" id="KW-0902">Two-component regulatory system</keyword>
<dbReference type="EMBL" id="BSUL01000001">
    <property type="protein sequence ID" value="GMA29153.1"/>
    <property type="molecule type" value="Genomic_DNA"/>
</dbReference>
<feature type="transmembrane region" description="Helical" evidence="7">
    <location>
        <begin position="73"/>
        <end position="97"/>
    </location>
</feature>
<dbReference type="AlphaFoldDB" id="A0AA37UHR0"/>
<evidence type="ECO:0000313" key="10">
    <source>
        <dbReference type="Proteomes" id="UP001157160"/>
    </source>
</evidence>
<dbReference type="CDD" id="cd00075">
    <property type="entry name" value="HATPase"/>
    <property type="match status" value="1"/>
</dbReference>
<dbReference type="Gene3D" id="1.10.287.130">
    <property type="match status" value="1"/>
</dbReference>
<feature type="transmembrane region" description="Helical" evidence="7">
    <location>
        <begin position="145"/>
        <end position="167"/>
    </location>
</feature>
<evidence type="ECO:0000256" key="2">
    <source>
        <dbReference type="ARBA" id="ARBA00004236"/>
    </source>
</evidence>
<keyword evidence="7" id="KW-1133">Transmembrane helix</keyword>
<dbReference type="Gene3D" id="3.30.450.20">
    <property type="entry name" value="PAS domain"/>
    <property type="match status" value="1"/>
</dbReference>
<keyword evidence="7" id="KW-0472">Membrane</keyword>
<proteinExistence type="predicted"/>
<dbReference type="PANTHER" id="PTHR43547:SF2">
    <property type="entry name" value="HYBRID SIGNAL TRANSDUCTION HISTIDINE KINASE C"/>
    <property type="match status" value="1"/>
</dbReference>
<dbReference type="PRINTS" id="PR00344">
    <property type="entry name" value="BCTRLSENSOR"/>
</dbReference>
<dbReference type="SUPFAM" id="SSF55785">
    <property type="entry name" value="PYP-like sensor domain (PAS domain)"/>
    <property type="match status" value="1"/>
</dbReference>
<dbReference type="RefSeq" id="WP_284232991.1">
    <property type="nucleotide sequence ID" value="NZ_BSUL01000001.1"/>
</dbReference>
<keyword evidence="5 9" id="KW-0418">Kinase</keyword>
<reference evidence="9 10" key="1">
    <citation type="journal article" date="2014" name="Int. J. Syst. Evol. Microbiol.">
        <title>Complete genome sequence of Corynebacterium casei LMG S-19264T (=DSM 44701T), isolated from a smear-ripened cheese.</title>
        <authorList>
            <consortium name="US DOE Joint Genome Institute (JGI-PGF)"/>
            <person name="Walter F."/>
            <person name="Albersmeier A."/>
            <person name="Kalinowski J."/>
            <person name="Ruckert C."/>
        </authorList>
    </citation>
    <scope>NUCLEOTIDE SEQUENCE [LARGE SCALE GENOMIC DNA]</scope>
    <source>
        <strain evidence="9 10">NBRC 112289</strain>
    </source>
</reference>
<name>A0AA37UHR0_9MICO</name>
<dbReference type="InterPro" id="IPR035965">
    <property type="entry name" value="PAS-like_dom_sf"/>
</dbReference>
<dbReference type="PANTHER" id="PTHR43547">
    <property type="entry name" value="TWO-COMPONENT HISTIDINE KINASE"/>
    <property type="match status" value="1"/>
</dbReference>
<dbReference type="Pfam" id="PF08448">
    <property type="entry name" value="PAS_4"/>
    <property type="match status" value="1"/>
</dbReference>
<dbReference type="SMART" id="SM00388">
    <property type="entry name" value="HisKA"/>
    <property type="match status" value="1"/>
</dbReference>
<comment type="subcellular location">
    <subcellularLocation>
        <location evidence="2">Cell membrane</location>
    </subcellularLocation>
</comment>
<dbReference type="Gene3D" id="3.30.565.10">
    <property type="entry name" value="Histidine kinase-like ATPase, C-terminal domain"/>
    <property type="match status" value="1"/>
</dbReference>
<evidence type="ECO:0000256" key="1">
    <source>
        <dbReference type="ARBA" id="ARBA00000085"/>
    </source>
</evidence>
<comment type="caution">
    <text evidence="9">The sequence shown here is derived from an EMBL/GenBank/DDBJ whole genome shotgun (WGS) entry which is preliminary data.</text>
</comment>
<gene>
    <name evidence="9" type="ORF">GCM10025874_24060</name>
</gene>
<evidence type="ECO:0000256" key="7">
    <source>
        <dbReference type="SAM" id="Phobius"/>
    </source>
</evidence>
<dbReference type="InterPro" id="IPR003661">
    <property type="entry name" value="HisK_dim/P_dom"/>
</dbReference>
<dbReference type="CDD" id="cd00082">
    <property type="entry name" value="HisKA"/>
    <property type="match status" value="1"/>
</dbReference>
<dbReference type="SUPFAM" id="SSF47384">
    <property type="entry name" value="Homodimeric domain of signal transducing histidine kinase"/>
    <property type="match status" value="1"/>
</dbReference>